<feature type="binding site" evidence="5 7">
    <location>
        <position position="77"/>
    </location>
    <ligand>
        <name>FMN</name>
        <dbReference type="ChEBI" id="CHEBI:58210"/>
    </ligand>
</feature>
<dbReference type="UniPathway" id="UPA01068">
    <property type="reaction ID" value="UER00304"/>
</dbReference>
<feature type="binding site" evidence="5 6">
    <location>
        <position position="60"/>
    </location>
    <ligand>
        <name>substrate</name>
    </ligand>
</feature>
<keyword evidence="5" id="KW-0664">Pyridoxine biosynthesis</keyword>
<dbReference type="InterPro" id="IPR011576">
    <property type="entry name" value="Pyridox_Oxase_N"/>
</dbReference>
<comment type="pathway">
    <text evidence="5">Cofactor metabolism; pyridoxal 5'-phosphate salvage; pyridoxal 5'-phosphate from pyridoxine 5'-phosphate: step 1/1.</text>
</comment>
<comment type="function">
    <text evidence="5">Catalyzes the oxidation of either pyridoxine 5'-phosphate (PNP) or pyridoxamine 5'-phosphate (PMP) into pyridoxal 5'-phosphate (PLP).</text>
</comment>
<keyword evidence="3 5" id="KW-0288">FMN</keyword>
<comment type="cofactor">
    <cofactor evidence="5 7">
        <name>FMN</name>
        <dbReference type="ChEBI" id="CHEBI:58210"/>
    </cofactor>
    <text evidence="5 7">Binds 1 FMN per subunit.</text>
</comment>
<feature type="binding site" evidence="5 6">
    <location>
        <position position="125"/>
    </location>
    <ligand>
        <name>substrate</name>
    </ligand>
</feature>
<dbReference type="SUPFAM" id="SSF50475">
    <property type="entry name" value="FMN-binding split barrel"/>
    <property type="match status" value="1"/>
</dbReference>
<feature type="binding site" evidence="5 7">
    <location>
        <position position="180"/>
    </location>
    <ligand>
        <name>FMN</name>
        <dbReference type="ChEBI" id="CHEBI:58210"/>
    </ligand>
</feature>
<evidence type="ECO:0000256" key="1">
    <source>
        <dbReference type="ARBA" id="ARBA00007301"/>
    </source>
</evidence>
<dbReference type="HAMAP" id="MF_01629">
    <property type="entry name" value="PdxH"/>
    <property type="match status" value="1"/>
</dbReference>
<evidence type="ECO:0000259" key="8">
    <source>
        <dbReference type="Pfam" id="PF01243"/>
    </source>
</evidence>
<dbReference type="NCBIfam" id="TIGR00558">
    <property type="entry name" value="pdxH"/>
    <property type="match status" value="1"/>
</dbReference>
<dbReference type="PANTHER" id="PTHR10851">
    <property type="entry name" value="PYRIDOXINE-5-PHOSPHATE OXIDASE"/>
    <property type="match status" value="1"/>
</dbReference>
<feature type="domain" description="Pyridoxamine 5'-phosphate oxidase N-terminal" evidence="8">
    <location>
        <begin position="35"/>
        <end position="148"/>
    </location>
</feature>
<feature type="binding site" evidence="5 7">
    <location>
        <position position="99"/>
    </location>
    <ligand>
        <name>FMN</name>
        <dbReference type="ChEBI" id="CHEBI:58210"/>
    </ligand>
</feature>
<evidence type="ECO:0000256" key="7">
    <source>
        <dbReference type="PIRSR" id="PIRSR000190-2"/>
    </source>
</evidence>
<dbReference type="EMBL" id="CP042430">
    <property type="protein sequence ID" value="QEC50805.1"/>
    <property type="molecule type" value="Genomic_DNA"/>
</dbReference>
<dbReference type="Pfam" id="PF10590">
    <property type="entry name" value="PNP_phzG_C"/>
    <property type="match status" value="1"/>
</dbReference>
<dbReference type="InterPro" id="IPR000659">
    <property type="entry name" value="Pyridox_Oxase"/>
</dbReference>
<dbReference type="KEGG" id="bsol:FSW04_16860"/>
<reference evidence="10 11" key="1">
    <citation type="journal article" date="2018" name="J. Microbiol.">
        <title>Baekduia soli gen. nov., sp. nov., a novel bacterium isolated from the soil of Baekdu Mountain and proposal of a novel family name, Baekduiaceae fam. nov.</title>
        <authorList>
            <person name="An D.S."/>
            <person name="Siddiqi M.Z."/>
            <person name="Kim K.H."/>
            <person name="Yu H.S."/>
            <person name="Im W.T."/>
        </authorList>
    </citation>
    <scope>NUCLEOTIDE SEQUENCE [LARGE SCALE GENOMIC DNA]</scope>
    <source>
        <strain evidence="10 11">BR7-21</strain>
    </source>
</reference>
<dbReference type="GO" id="GO:0008615">
    <property type="term" value="P:pyridoxine biosynthetic process"/>
    <property type="evidence" value="ECO:0007669"/>
    <property type="project" value="UniProtKB-UniRule"/>
</dbReference>
<comment type="pathway">
    <text evidence="5">Cofactor metabolism; pyridoxal 5'-phosphate salvage; pyridoxal 5'-phosphate from pyridoxamine 5'-phosphate: step 1/1.</text>
</comment>
<dbReference type="PANTHER" id="PTHR10851:SF0">
    <property type="entry name" value="PYRIDOXINE-5'-PHOSPHATE OXIDASE"/>
    <property type="match status" value="1"/>
</dbReference>
<feature type="domain" description="Pyridoxine 5'-phosphate oxidase dimerisation C-terminal" evidence="9">
    <location>
        <begin position="167"/>
        <end position="208"/>
    </location>
</feature>
<dbReference type="Gene3D" id="2.30.110.10">
    <property type="entry name" value="Electron Transport, Fmn-binding Protein, Chain A"/>
    <property type="match status" value="1"/>
</dbReference>
<feature type="binding site" evidence="5 7">
    <location>
        <begin position="55"/>
        <end position="60"/>
    </location>
    <ligand>
        <name>FMN</name>
        <dbReference type="ChEBI" id="CHEBI:58210"/>
    </ligand>
</feature>
<keyword evidence="4 5" id="KW-0560">Oxidoreductase</keyword>
<comment type="similarity">
    <text evidence="1 5">Belongs to the pyridoxamine 5'-phosphate oxidase family.</text>
</comment>
<comment type="catalytic activity">
    <reaction evidence="5">
        <text>pyridoxamine 5'-phosphate + O2 + H2O = pyridoxal 5'-phosphate + H2O2 + NH4(+)</text>
        <dbReference type="Rhea" id="RHEA:15817"/>
        <dbReference type="ChEBI" id="CHEBI:15377"/>
        <dbReference type="ChEBI" id="CHEBI:15379"/>
        <dbReference type="ChEBI" id="CHEBI:16240"/>
        <dbReference type="ChEBI" id="CHEBI:28938"/>
        <dbReference type="ChEBI" id="CHEBI:58451"/>
        <dbReference type="ChEBI" id="CHEBI:597326"/>
        <dbReference type="EC" id="1.4.3.5"/>
    </reaction>
</comment>
<keyword evidence="2 5" id="KW-0285">Flavoprotein</keyword>
<name>A0A5B8UCN3_9ACTN</name>
<dbReference type="EC" id="1.4.3.5" evidence="5"/>
<dbReference type="PROSITE" id="PS01064">
    <property type="entry name" value="PYRIDOX_OXIDASE"/>
    <property type="match status" value="1"/>
</dbReference>
<dbReference type="InterPro" id="IPR019740">
    <property type="entry name" value="Pyridox_Oxase_CS"/>
</dbReference>
<dbReference type="GO" id="GO:0004733">
    <property type="term" value="F:pyridoxamine phosphate oxidase activity"/>
    <property type="evidence" value="ECO:0007669"/>
    <property type="project" value="UniProtKB-UniRule"/>
</dbReference>
<evidence type="ECO:0000313" key="10">
    <source>
        <dbReference type="EMBL" id="QEC50805.1"/>
    </source>
</evidence>
<feature type="binding site" evidence="5 7">
    <location>
        <begin position="134"/>
        <end position="135"/>
    </location>
    <ligand>
        <name>FMN</name>
        <dbReference type="ChEBI" id="CHEBI:58210"/>
    </ligand>
</feature>
<dbReference type="InterPro" id="IPR012349">
    <property type="entry name" value="Split_barrel_FMN-bd"/>
</dbReference>
<dbReference type="GO" id="GO:0010181">
    <property type="term" value="F:FMN binding"/>
    <property type="evidence" value="ECO:0007669"/>
    <property type="project" value="UniProtKB-UniRule"/>
</dbReference>
<sequence length="208" mass="22655">MRRSYELGGLDEGDLAPTWLEQFERWLADAASGGVGEPSAMVLSTVGDDGAPDARFVLLKGLGADGLRFFGGAGSAKGRALAATPRAAIVFPWHDLQRQVRLAGPVHRLPDADIEAYFSSRPWGSQISALASPQSEVVASRAVLEAARDELARRHPEGGPVPRPEGWVGWRLEPESVEFWQGRRDRLHDRLVYRLGGDGAWAVRRLAP</sequence>
<evidence type="ECO:0000259" key="9">
    <source>
        <dbReference type="Pfam" id="PF10590"/>
    </source>
</evidence>
<gene>
    <name evidence="5 10" type="primary">pdxH</name>
    <name evidence="10" type="ORF">FSW04_16860</name>
</gene>
<dbReference type="NCBIfam" id="NF004231">
    <property type="entry name" value="PRK05679.1"/>
    <property type="match status" value="1"/>
</dbReference>
<protein>
    <recommendedName>
        <fullName evidence="5">Pyridoxine/pyridoxamine 5'-phosphate oxidase</fullName>
        <ecNumber evidence="5">1.4.3.5</ecNumber>
    </recommendedName>
    <alternativeName>
        <fullName evidence="5">PNP/PMP oxidase</fullName>
        <shortName evidence="5">PNPOx</shortName>
    </alternativeName>
    <alternativeName>
        <fullName evidence="5">Pyridoxal 5'-phosphate synthase</fullName>
    </alternativeName>
</protein>
<keyword evidence="11" id="KW-1185">Reference proteome</keyword>
<comment type="subunit">
    <text evidence="5">Homodimer.</text>
</comment>
<feature type="binding site" evidence="5 6">
    <location>
        <begin position="186"/>
        <end position="188"/>
    </location>
    <ligand>
        <name>substrate</name>
    </ligand>
</feature>
<proteinExistence type="inferred from homology"/>
<dbReference type="InterPro" id="IPR019576">
    <property type="entry name" value="Pyridoxamine_oxidase_dimer_C"/>
</dbReference>
<dbReference type="PIRSF" id="PIRSF000190">
    <property type="entry name" value="Pyd_amn-ph_oxd"/>
    <property type="match status" value="1"/>
</dbReference>
<organism evidence="10 11">
    <name type="scientific">Baekduia soli</name>
    <dbReference type="NCBI Taxonomy" id="496014"/>
    <lineage>
        <taxon>Bacteria</taxon>
        <taxon>Bacillati</taxon>
        <taxon>Actinomycetota</taxon>
        <taxon>Thermoleophilia</taxon>
        <taxon>Solirubrobacterales</taxon>
        <taxon>Baekduiaceae</taxon>
        <taxon>Baekduia</taxon>
    </lineage>
</organism>
<evidence type="ECO:0000256" key="3">
    <source>
        <dbReference type="ARBA" id="ARBA00022643"/>
    </source>
</evidence>
<evidence type="ECO:0000256" key="2">
    <source>
        <dbReference type="ARBA" id="ARBA00022630"/>
    </source>
</evidence>
<dbReference type="OrthoDB" id="9780392at2"/>
<evidence type="ECO:0000256" key="6">
    <source>
        <dbReference type="PIRSR" id="PIRSR000190-1"/>
    </source>
</evidence>
<evidence type="ECO:0000256" key="5">
    <source>
        <dbReference type="HAMAP-Rule" id="MF_01629"/>
    </source>
</evidence>
<evidence type="ECO:0000256" key="4">
    <source>
        <dbReference type="ARBA" id="ARBA00023002"/>
    </source>
</evidence>
<feature type="binding site" evidence="5 6">
    <location>
        <position position="117"/>
    </location>
    <ligand>
        <name>substrate</name>
    </ligand>
</feature>
<dbReference type="AlphaFoldDB" id="A0A5B8UCN3"/>
<dbReference type="Proteomes" id="UP000321805">
    <property type="component" value="Chromosome"/>
</dbReference>
<feature type="binding site" evidence="5 6">
    <location>
        <position position="121"/>
    </location>
    <ligand>
        <name>substrate</name>
    </ligand>
</feature>
<dbReference type="Pfam" id="PF01243">
    <property type="entry name" value="PNPOx_N"/>
    <property type="match status" value="1"/>
</dbReference>
<feature type="binding site" evidence="5 7">
    <location>
        <position position="190"/>
    </location>
    <ligand>
        <name>FMN</name>
        <dbReference type="ChEBI" id="CHEBI:58210"/>
    </ligand>
</feature>
<comment type="catalytic activity">
    <reaction evidence="5">
        <text>pyridoxine 5'-phosphate + O2 = pyridoxal 5'-phosphate + H2O2</text>
        <dbReference type="Rhea" id="RHEA:15149"/>
        <dbReference type="ChEBI" id="CHEBI:15379"/>
        <dbReference type="ChEBI" id="CHEBI:16240"/>
        <dbReference type="ChEBI" id="CHEBI:58589"/>
        <dbReference type="ChEBI" id="CHEBI:597326"/>
        <dbReference type="EC" id="1.4.3.5"/>
    </reaction>
</comment>
<accession>A0A5B8UCN3</accession>
<evidence type="ECO:0000313" key="11">
    <source>
        <dbReference type="Proteomes" id="UP000321805"/>
    </source>
</evidence>
<comment type="caution">
    <text evidence="5">Lacks conserved residue(s) required for the propagation of feature annotation.</text>
</comment>
<feature type="binding site" evidence="6">
    <location>
        <begin position="2"/>
        <end position="5"/>
    </location>
    <ligand>
        <name>substrate</name>
    </ligand>
</feature>